<name>A0ABN7ULF6_GIGMA</name>
<keyword evidence="2" id="KW-1185">Reference proteome</keyword>
<evidence type="ECO:0000313" key="1">
    <source>
        <dbReference type="EMBL" id="CAG8625890.1"/>
    </source>
</evidence>
<gene>
    <name evidence="1" type="ORF">GMARGA_LOCUS8077</name>
</gene>
<accession>A0ABN7ULF6</accession>
<protein>
    <submittedName>
        <fullName evidence="1">20864_t:CDS:1</fullName>
    </submittedName>
</protein>
<dbReference type="Proteomes" id="UP000789901">
    <property type="component" value="Unassembled WGS sequence"/>
</dbReference>
<proteinExistence type="predicted"/>
<feature type="non-terminal residue" evidence="1">
    <location>
        <position position="1"/>
    </location>
</feature>
<sequence length="76" mass="8953">KFPIDKQEEFPEAADFLYRTFLVEIIPEFVFSILFFPPSGWDLFSENDNTDTIMLEPLDITNEKQITESEITHKHS</sequence>
<organism evidence="1 2">
    <name type="scientific">Gigaspora margarita</name>
    <dbReference type="NCBI Taxonomy" id="4874"/>
    <lineage>
        <taxon>Eukaryota</taxon>
        <taxon>Fungi</taxon>
        <taxon>Fungi incertae sedis</taxon>
        <taxon>Mucoromycota</taxon>
        <taxon>Glomeromycotina</taxon>
        <taxon>Glomeromycetes</taxon>
        <taxon>Diversisporales</taxon>
        <taxon>Gigasporaceae</taxon>
        <taxon>Gigaspora</taxon>
    </lineage>
</organism>
<reference evidence="1 2" key="1">
    <citation type="submission" date="2021-06" db="EMBL/GenBank/DDBJ databases">
        <authorList>
            <person name="Kallberg Y."/>
            <person name="Tangrot J."/>
            <person name="Rosling A."/>
        </authorList>
    </citation>
    <scope>NUCLEOTIDE SEQUENCE [LARGE SCALE GENOMIC DNA]</scope>
    <source>
        <strain evidence="1 2">120-4 pot B 10/14</strain>
    </source>
</reference>
<evidence type="ECO:0000313" key="2">
    <source>
        <dbReference type="Proteomes" id="UP000789901"/>
    </source>
</evidence>
<dbReference type="EMBL" id="CAJVQB010004064">
    <property type="protein sequence ID" value="CAG8625890.1"/>
    <property type="molecule type" value="Genomic_DNA"/>
</dbReference>
<comment type="caution">
    <text evidence="1">The sequence shown here is derived from an EMBL/GenBank/DDBJ whole genome shotgun (WGS) entry which is preliminary data.</text>
</comment>